<gene>
    <name evidence="2" type="ORF">GCM10009802_45420</name>
</gene>
<keyword evidence="3" id="KW-1185">Reference proteome</keyword>
<evidence type="ECO:0000313" key="3">
    <source>
        <dbReference type="Proteomes" id="UP001500443"/>
    </source>
</evidence>
<dbReference type="Proteomes" id="UP001500443">
    <property type="component" value="Unassembled WGS sequence"/>
</dbReference>
<feature type="region of interest" description="Disordered" evidence="1">
    <location>
        <begin position="40"/>
        <end position="84"/>
    </location>
</feature>
<protein>
    <submittedName>
        <fullName evidence="2">Uncharacterized protein</fullName>
    </submittedName>
</protein>
<comment type="caution">
    <text evidence="2">The sequence shown here is derived from an EMBL/GenBank/DDBJ whole genome shotgun (WGS) entry which is preliminary data.</text>
</comment>
<feature type="region of interest" description="Disordered" evidence="1">
    <location>
        <begin position="1"/>
        <end position="22"/>
    </location>
</feature>
<evidence type="ECO:0000256" key="1">
    <source>
        <dbReference type="SAM" id="MobiDB-lite"/>
    </source>
</evidence>
<dbReference type="EMBL" id="BAAAPF010000175">
    <property type="protein sequence ID" value="GAA2136531.1"/>
    <property type="molecule type" value="Genomic_DNA"/>
</dbReference>
<reference evidence="3" key="1">
    <citation type="journal article" date="2019" name="Int. J. Syst. Evol. Microbiol.">
        <title>The Global Catalogue of Microorganisms (GCM) 10K type strain sequencing project: providing services to taxonomists for standard genome sequencing and annotation.</title>
        <authorList>
            <consortium name="The Broad Institute Genomics Platform"/>
            <consortium name="The Broad Institute Genome Sequencing Center for Infectious Disease"/>
            <person name="Wu L."/>
            <person name="Ma J."/>
        </authorList>
    </citation>
    <scope>NUCLEOTIDE SEQUENCE [LARGE SCALE GENOMIC DNA]</scope>
    <source>
        <strain evidence="3">JCM 15481</strain>
    </source>
</reference>
<organism evidence="2 3">
    <name type="scientific">Streptomyces synnematoformans</name>
    <dbReference type="NCBI Taxonomy" id="415721"/>
    <lineage>
        <taxon>Bacteria</taxon>
        <taxon>Bacillati</taxon>
        <taxon>Actinomycetota</taxon>
        <taxon>Actinomycetes</taxon>
        <taxon>Kitasatosporales</taxon>
        <taxon>Streptomycetaceae</taxon>
        <taxon>Streptomyces</taxon>
    </lineage>
</organism>
<sequence>MKAEAHRNGGRRYSPSDGSQSSLSVRLLPMGLLLRAPAGDLVVSGPSAGSGGGDRLLRAEEEGPQDERRLHPAQGHAEGGVGGE</sequence>
<evidence type="ECO:0000313" key="2">
    <source>
        <dbReference type="EMBL" id="GAA2136531.1"/>
    </source>
</evidence>
<name>A0ABP5KVV5_9ACTN</name>
<proteinExistence type="predicted"/>
<feature type="compositionally biased region" description="Basic and acidic residues" evidence="1">
    <location>
        <begin position="55"/>
        <end position="70"/>
    </location>
</feature>
<accession>A0ABP5KVV5</accession>